<evidence type="ECO:0000256" key="2">
    <source>
        <dbReference type="ARBA" id="ARBA00022837"/>
    </source>
</evidence>
<dbReference type="Pfam" id="PF13499">
    <property type="entry name" value="EF-hand_7"/>
    <property type="match status" value="1"/>
</dbReference>
<dbReference type="InterPro" id="IPR002048">
    <property type="entry name" value="EF_hand_dom"/>
</dbReference>
<evidence type="ECO:0000313" key="5">
    <source>
        <dbReference type="EMBL" id="KAK9813079.1"/>
    </source>
</evidence>
<evidence type="ECO:0000259" key="4">
    <source>
        <dbReference type="PROSITE" id="PS50222"/>
    </source>
</evidence>
<dbReference type="Pfam" id="PF05517">
    <property type="entry name" value="p25-alpha"/>
    <property type="match status" value="2"/>
</dbReference>
<feature type="compositionally biased region" description="Acidic residues" evidence="3">
    <location>
        <begin position="246"/>
        <end position="266"/>
    </location>
</feature>
<dbReference type="GO" id="GO:0032273">
    <property type="term" value="P:positive regulation of protein polymerization"/>
    <property type="evidence" value="ECO:0007669"/>
    <property type="project" value="TreeGrafter"/>
</dbReference>
<feature type="region of interest" description="Disordered" evidence="3">
    <location>
        <begin position="227"/>
        <end position="266"/>
    </location>
</feature>
<comment type="similarity">
    <text evidence="1">Belongs to the TPPP family.</text>
</comment>
<reference evidence="5 6" key="1">
    <citation type="journal article" date="2024" name="Nat. Commun.">
        <title>Phylogenomics reveals the evolutionary origins of lichenization in chlorophyte algae.</title>
        <authorList>
            <person name="Puginier C."/>
            <person name="Libourel C."/>
            <person name="Otte J."/>
            <person name="Skaloud P."/>
            <person name="Haon M."/>
            <person name="Grisel S."/>
            <person name="Petersen M."/>
            <person name="Berrin J.G."/>
            <person name="Delaux P.M."/>
            <person name="Dal Grande F."/>
            <person name="Keller J."/>
        </authorList>
    </citation>
    <scope>NUCLEOTIDE SEQUENCE [LARGE SCALE GENOMIC DNA]</scope>
    <source>
        <strain evidence="5 6">SAG 2043</strain>
    </source>
</reference>
<feature type="compositionally biased region" description="Low complexity" evidence="3">
    <location>
        <begin position="360"/>
        <end position="386"/>
    </location>
</feature>
<dbReference type="PROSITE" id="PS50222">
    <property type="entry name" value="EF_HAND_2"/>
    <property type="match status" value="1"/>
</dbReference>
<dbReference type="GO" id="GO:0001578">
    <property type="term" value="P:microtubule bundle formation"/>
    <property type="evidence" value="ECO:0007669"/>
    <property type="project" value="TreeGrafter"/>
</dbReference>
<protein>
    <recommendedName>
        <fullName evidence="4">EF-hand domain-containing protein</fullName>
    </recommendedName>
</protein>
<accession>A0AAW1PY70</accession>
<gene>
    <name evidence="5" type="ORF">WJX72_008518</name>
</gene>
<feature type="region of interest" description="Disordered" evidence="3">
    <location>
        <begin position="282"/>
        <end position="386"/>
    </location>
</feature>
<feature type="compositionally biased region" description="Basic and acidic residues" evidence="3">
    <location>
        <begin position="327"/>
        <end position="359"/>
    </location>
</feature>
<dbReference type="GO" id="GO:0005874">
    <property type="term" value="C:microtubule"/>
    <property type="evidence" value="ECO:0007669"/>
    <property type="project" value="TreeGrafter"/>
</dbReference>
<feature type="domain" description="EF-hand" evidence="4">
    <location>
        <begin position="46"/>
        <end position="81"/>
    </location>
</feature>
<dbReference type="Proteomes" id="UP001489004">
    <property type="component" value="Unassembled WGS sequence"/>
</dbReference>
<dbReference type="PROSITE" id="PS00018">
    <property type="entry name" value="EF_HAND_1"/>
    <property type="match status" value="1"/>
</dbReference>
<dbReference type="InterPro" id="IPR008907">
    <property type="entry name" value="TPP/p25"/>
</dbReference>
<dbReference type="AlphaFoldDB" id="A0AAW1PY70"/>
<dbReference type="GO" id="GO:0005509">
    <property type="term" value="F:calcium ion binding"/>
    <property type="evidence" value="ECO:0007669"/>
    <property type="project" value="InterPro"/>
</dbReference>
<dbReference type="InterPro" id="IPR011992">
    <property type="entry name" value="EF-hand-dom_pair"/>
</dbReference>
<evidence type="ECO:0000313" key="6">
    <source>
        <dbReference type="Proteomes" id="UP001489004"/>
    </source>
</evidence>
<comment type="caution">
    <text evidence="5">The sequence shown here is derived from an EMBL/GenBank/DDBJ whole genome shotgun (WGS) entry which is preliminary data.</text>
</comment>
<dbReference type="EMBL" id="JALJOR010000008">
    <property type="protein sequence ID" value="KAK9813079.1"/>
    <property type="molecule type" value="Genomic_DNA"/>
</dbReference>
<organism evidence="5 6">
    <name type="scientific">[Myrmecia] bisecta</name>
    <dbReference type="NCBI Taxonomy" id="41462"/>
    <lineage>
        <taxon>Eukaryota</taxon>
        <taxon>Viridiplantae</taxon>
        <taxon>Chlorophyta</taxon>
        <taxon>core chlorophytes</taxon>
        <taxon>Trebouxiophyceae</taxon>
        <taxon>Trebouxiales</taxon>
        <taxon>Trebouxiaceae</taxon>
        <taxon>Myrmecia</taxon>
    </lineage>
</organism>
<sequence length="598" mass="65267">MGTLLVPGPRELFSQYDVDGSNGIKMEELGLLLQDLDGMDGVSARQEEEFLHSQFKAADLNGDQLISLDEFVLYYYAELCFKFPVQRNGFNPGARLYNIFVAYCSHGKGGKRCEEMEGNQFAKMCKECKLADPQMCTRAEVDIIFNFARSERVCAKKRGAGKLTYHQFLDALLHLAAKRRTGFEEVVRKIIDFGGPKSQATAADFVIFRADDERTFAVPSYDPVAAVDRSQSQKHTDRYKRLADDGSPDSEDEVHEEDFEGHDEAEDEDILDEVDAMHLESTTPNIKPDTSGQKEAGKTQPDSHGGSAASKADASKKPGQADAADATADKIGKAAADKPPEKPIDKAAESPSPETRDPKAPAATDAAGKPATATIPKQAGSDAKGADAATAAAPALKAGEKLEIMNDAPKHIRMLTKDTLDHLNHKTITPKAQWSETPVAKHAARSEAEEAVLRESFRKQWNFQSLGRVDLGKSGDNALRDSQVLWNVRHMNQDDITMALKRVFERYNASSGGSDLTRMNKIHFAAALRDARLTGPDLRAQVITSIFRKVVPSAAHSLNFIQFIEGLRHVATEKRLSLNEVVEAIVACGGPVSATPAG</sequence>
<dbReference type="SUPFAM" id="SSF47473">
    <property type="entry name" value="EF-hand"/>
    <property type="match status" value="3"/>
</dbReference>
<keyword evidence="2" id="KW-0106">Calcium</keyword>
<keyword evidence="6" id="KW-1185">Reference proteome</keyword>
<name>A0AAW1PY70_9CHLO</name>
<dbReference type="GO" id="GO:0015631">
    <property type="term" value="F:tubulin binding"/>
    <property type="evidence" value="ECO:0007669"/>
    <property type="project" value="InterPro"/>
</dbReference>
<evidence type="ECO:0000256" key="1">
    <source>
        <dbReference type="ARBA" id="ARBA00010994"/>
    </source>
</evidence>
<feature type="compositionally biased region" description="Polar residues" evidence="3">
    <location>
        <begin position="282"/>
        <end position="293"/>
    </location>
</feature>
<feature type="compositionally biased region" description="Basic and acidic residues" evidence="3">
    <location>
        <begin position="234"/>
        <end position="244"/>
    </location>
</feature>
<evidence type="ECO:0000256" key="3">
    <source>
        <dbReference type="SAM" id="MobiDB-lite"/>
    </source>
</evidence>
<dbReference type="GO" id="GO:0046785">
    <property type="term" value="P:microtubule polymerization"/>
    <property type="evidence" value="ECO:0007669"/>
    <property type="project" value="InterPro"/>
</dbReference>
<dbReference type="PANTHER" id="PTHR12932:SF9">
    <property type="entry name" value="TUBULIN POLYMERIZATION-PROMOTING PROTEIN HOMOLOG"/>
    <property type="match status" value="1"/>
</dbReference>
<dbReference type="InterPro" id="IPR018247">
    <property type="entry name" value="EF_Hand_1_Ca_BS"/>
</dbReference>
<dbReference type="PANTHER" id="PTHR12932">
    <property type="entry name" value="P25 ALPHA-RELATED"/>
    <property type="match status" value="1"/>
</dbReference>
<proteinExistence type="inferred from homology"/>
<dbReference type="Gene3D" id="1.10.238.10">
    <property type="entry name" value="EF-hand"/>
    <property type="match status" value="3"/>
</dbReference>